<dbReference type="Proteomes" id="UP001519273">
    <property type="component" value="Unassembled WGS sequence"/>
</dbReference>
<sequence length="55" mass="6274">MDDTQLISLITTSISNFGFPIVITAYLLTRFEKRIDTLNSSIIELSQAIKEEVRK</sequence>
<keyword evidence="1" id="KW-1133">Transmembrane helix</keyword>
<dbReference type="InterPro" id="IPR024419">
    <property type="entry name" value="YvrJ"/>
</dbReference>
<organism evidence="2 3">
    <name type="scientific">Paenibacillus sediminis</name>
    <dbReference type="NCBI Taxonomy" id="664909"/>
    <lineage>
        <taxon>Bacteria</taxon>
        <taxon>Bacillati</taxon>
        <taxon>Bacillota</taxon>
        <taxon>Bacilli</taxon>
        <taxon>Bacillales</taxon>
        <taxon>Paenibacillaceae</taxon>
        <taxon>Paenibacillus</taxon>
    </lineage>
</organism>
<dbReference type="RefSeq" id="WP_209849070.1">
    <property type="nucleotide sequence ID" value="NZ_CBCRVE010000008.1"/>
</dbReference>
<evidence type="ECO:0008006" key="4">
    <source>
        <dbReference type="Google" id="ProtNLM"/>
    </source>
</evidence>
<proteinExistence type="predicted"/>
<evidence type="ECO:0000313" key="3">
    <source>
        <dbReference type="Proteomes" id="UP001519273"/>
    </source>
</evidence>
<keyword evidence="3" id="KW-1185">Reference proteome</keyword>
<evidence type="ECO:0000313" key="2">
    <source>
        <dbReference type="EMBL" id="MBP1937156.1"/>
    </source>
</evidence>
<dbReference type="EMBL" id="JAGGKP010000004">
    <property type="protein sequence ID" value="MBP1937156.1"/>
    <property type="molecule type" value="Genomic_DNA"/>
</dbReference>
<accession>A0ABS4H3R7</accession>
<comment type="caution">
    <text evidence="2">The sequence shown here is derived from an EMBL/GenBank/DDBJ whole genome shotgun (WGS) entry which is preliminary data.</text>
</comment>
<evidence type="ECO:0000256" key="1">
    <source>
        <dbReference type="SAM" id="Phobius"/>
    </source>
</evidence>
<keyword evidence="1" id="KW-0472">Membrane</keyword>
<gene>
    <name evidence="2" type="ORF">J2Z20_002049</name>
</gene>
<keyword evidence="1" id="KW-0812">Transmembrane</keyword>
<feature type="transmembrane region" description="Helical" evidence="1">
    <location>
        <begin position="6"/>
        <end position="28"/>
    </location>
</feature>
<name>A0ABS4H3R7_9BACL</name>
<protein>
    <recommendedName>
        <fullName evidence="4">YvrJ family protein</fullName>
    </recommendedName>
</protein>
<dbReference type="Pfam" id="PF12841">
    <property type="entry name" value="YvrJ"/>
    <property type="match status" value="1"/>
</dbReference>
<reference evidence="2 3" key="1">
    <citation type="submission" date="2021-03" db="EMBL/GenBank/DDBJ databases">
        <title>Genomic Encyclopedia of Type Strains, Phase IV (KMG-IV): sequencing the most valuable type-strain genomes for metagenomic binning, comparative biology and taxonomic classification.</title>
        <authorList>
            <person name="Goeker M."/>
        </authorList>
    </citation>
    <scope>NUCLEOTIDE SEQUENCE [LARGE SCALE GENOMIC DNA]</scope>
    <source>
        <strain evidence="2 3">DSM 23491</strain>
    </source>
</reference>